<name>A0A397EPJ2_APHAT</name>
<dbReference type="Gene3D" id="3.30.40.10">
    <property type="entry name" value="Zinc/RING finger domain, C3HC4 (zinc finger)"/>
    <property type="match status" value="1"/>
</dbReference>
<dbReference type="InterPro" id="IPR052788">
    <property type="entry name" value="RING-type_E3_ligase_ATL"/>
</dbReference>
<evidence type="ECO:0008006" key="9">
    <source>
        <dbReference type="Google" id="ProtNLM"/>
    </source>
</evidence>
<gene>
    <name evidence="7" type="ORF">DYB31_007806</name>
</gene>
<dbReference type="GO" id="GO:0035091">
    <property type="term" value="F:phosphatidylinositol binding"/>
    <property type="evidence" value="ECO:0007669"/>
    <property type="project" value="InterPro"/>
</dbReference>
<evidence type="ECO:0000256" key="4">
    <source>
        <dbReference type="PROSITE-ProRule" id="PRU00175"/>
    </source>
</evidence>
<dbReference type="InterPro" id="IPR036871">
    <property type="entry name" value="PX_dom_sf"/>
</dbReference>
<dbReference type="CDD" id="cd06093">
    <property type="entry name" value="PX_domain"/>
    <property type="match status" value="1"/>
</dbReference>
<dbReference type="Pfam" id="PF00787">
    <property type="entry name" value="PX"/>
    <property type="match status" value="1"/>
</dbReference>
<dbReference type="InterPro" id="IPR001683">
    <property type="entry name" value="PX_dom"/>
</dbReference>
<dbReference type="PROSITE" id="PS50089">
    <property type="entry name" value="ZF_RING_2"/>
    <property type="match status" value="1"/>
</dbReference>
<evidence type="ECO:0000313" key="8">
    <source>
        <dbReference type="Proteomes" id="UP000266196"/>
    </source>
</evidence>
<dbReference type="Proteomes" id="UP000266196">
    <property type="component" value="Unassembled WGS sequence"/>
</dbReference>
<evidence type="ECO:0000313" key="7">
    <source>
        <dbReference type="EMBL" id="RHZ02139.1"/>
    </source>
</evidence>
<protein>
    <recommendedName>
        <fullName evidence="9">RING-type domain-containing protein</fullName>
    </recommendedName>
</protein>
<evidence type="ECO:0000259" key="5">
    <source>
        <dbReference type="PROSITE" id="PS50089"/>
    </source>
</evidence>
<dbReference type="AlphaFoldDB" id="A0A397EPJ2"/>
<dbReference type="InterPro" id="IPR001841">
    <property type="entry name" value="Znf_RING"/>
</dbReference>
<dbReference type="PROSITE" id="PS50195">
    <property type="entry name" value="PX"/>
    <property type="match status" value="1"/>
</dbReference>
<dbReference type="InterPro" id="IPR000718">
    <property type="entry name" value="Peptidase_M13"/>
</dbReference>
<keyword evidence="3" id="KW-0862">Zinc</keyword>
<dbReference type="SMART" id="SM00184">
    <property type="entry name" value="RING"/>
    <property type="match status" value="1"/>
</dbReference>
<feature type="domain" description="PX" evidence="6">
    <location>
        <begin position="141"/>
        <end position="280"/>
    </location>
</feature>
<sequence>MATDDSSDPRSAAAVWLLGRTLSRIHSDSKKVSSLRYVEWMLQPVVASLRIFVGRDEPSTWRALSKILRTTVRSREDALAALTLDLTCLWRACSDTKTGQDLLDSALLRIHDALDNWVVRHTTQQPPSNEIGRPLACSSTSSAVRPADLSTTNRSLTRPITMYSMALTCPVTSASWVVRRRFSHFHALHQELEQAHSRHRLHPEIAWMLRMVLTVPWPRKHWLISKSVVHERTVGFGRLFARLLCVLWLCGRFRREASTHDALDSVEALLLHFLDVPPGVSVALLNSTVLRDDCSICLTAVFVGTPDATTLACGHSFHAECISTWIDNAAAATCPICRRSSTYQLAPQAVTPPVLAPSICRHVIGAKNTDIVKALIATKKPKVAEFYNACMDVATTTPRGSPPQSRLYGHLHRHSIEAILGIAAKLSSKGVDVIVQPYVMADQGDVTTNALYAFQADLPLDQSFFEDAAKWATIEASYREYISSLLTLAGQSATDAKAVEDVIITFQKKFANVLLTEVELMEAEVTKYNPLTYADAAKKYPLTVGLQLQAHGFNVCKGCSADKVVLYDLEFFDRAQVLLKANPMATLKTLVEFILLHVNSPQLSADFVMANRKLFEKKIKGVITQPSRERQADWFVTVVEESFKTVLSTANWLDNWTRANGLMKLSQLEAMTTFYDYFLAKANYQPVDKTLWGMLPQTVNAYERYTPRENKMRRRTLELSPQL</sequence>
<comment type="caution">
    <text evidence="7">The sequence shown here is derived from an EMBL/GenBank/DDBJ whole genome shotgun (WGS) entry which is preliminary data.</text>
</comment>
<dbReference type="SUPFAM" id="SSF55486">
    <property type="entry name" value="Metalloproteases ('zincins'), catalytic domain"/>
    <property type="match status" value="1"/>
</dbReference>
<organism evidence="7 8">
    <name type="scientific">Aphanomyces astaci</name>
    <name type="common">Crayfish plague agent</name>
    <dbReference type="NCBI Taxonomy" id="112090"/>
    <lineage>
        <taxon>Eukaryota</taxon>
        <taxon>Sar</taxon>
        <taxon>Stramenopiles</taxon>
        <taxon>Oomycota</taxon>
        <taxon>Saprolegniomycetes</taxon>
        <taxon>Saprolegniales</taxon>
        <taxon>Verrucalvaceae</taxon>
        <taxon>Aphanomyces</taxon>
    </lineage>
</organism>
<dbReference type="GO" id="GO:0006508">
    <property type="term" value="P:proteolysis"/>
    <property type="evidence" value="ECO:0007669"/>
    <property type="project" value="InterPro"/>
</dbReference>
<dbReference type="EMBL" id="QUTE01014505">
    <property type="protein sequence ID" value="RHZ02139.1"/>
    <property type="molecule type" value="Genomic_DNA"/>
</dbReference>
<evidence type="ECO:0000256" key="1">
    <source>
        <dbReference type="ARBA" id="ARBA00022723"/>
    </source>
</evidence>
<dbReference type="VEuPathDB" id="FungiDB:H257_05822"/>
<dbReference type="InterPro" id="IPR042089">
    <property type="entry name" value="Peptidase_M13_dom_2"/>
</dbReference>
<dbReference type="SUPFAM" id="SSF57850">
    <property type="entry name" value="RING/U-box"/>
    <property type="match status" value="1"/>
</dbReference>
<dbReference type="PANTHER" id="PTHR45798:SF97">
    <property type="entry name" value="ALCOHOL-SENSITIVE RING FINGER PROTEIN 1"/>
    <property type="match status" value="1"/>
</dbReference>
<proteinExistence type="predicted"/>
<evidence type="ECO:0000256" key="3">
    <source>
        <dbReference type="ARBA" id="ARBA00022833"/>
    </source>
</evidence>
<reference evidence="7 8" key="1">
    <citation type="submission" date="2018-08" db="EMBL/GenBank/DDBJ databases">
        <title>Aphanomyces genome sequencing and annotation.</title>
        <authorList>
            <person name="Minardi D."/>
            <person name="Oidtmann B."/>
            <person name="Van Der Giezen M."/>
            <person name="Studholme D.J."/>
        </authorList>
    </citation>
    <scope>NUCLEOTIDE SEQUENCE [LARGE SCALE GENOMIC DNA]</scope>
    <source>
        <strain evidence="7 8">197901</strain>
    </source>
</reference>
<dbReference type="VEuPathDB" id="FungiDB:H257_05821"/>
<evidence type="ECO:0000259" key="6">
    <source>
        <dbReference type="PROSITE" id="PS50195"/>
    </source>
</evidence>
<dbReference type="Gene3D" id="3.30.1520.10">
    <property type="entry name" value="Phox-like domain"/>
    <property type="match status" value="1"/>
</dbReference>
<dbReference type="GO" id="GO:0004222">
    <property type="term" value="F:metalloendopeptidase activity"/>
    <property type="evidence" value="ECO:0007669"/>
    <property type="project" value="InterPro"/>
</dbReference>
<dbReference type="InterPro" id="IPR013083">
    <property type="entry name" value="Znf_RING/FYVE/PHD"/>
</dbReference>
<dbReference type="Pfam" id="PF05649">
    <property type="entry name" value="Peptidase_M13_N"/>
    <property type="match status" value="1"/>
</dbReference>
<evidence type="ECO:0000256" key="2">
    <source>
        <dbReference type="ARBA" id="ARBA00022771"/>
    </source>
</evidence>
<dbReference type="Pfam" id="PF13639">
    <property type="entry name" value="zf-RING_2"/>
    <property type="match status" value="1"/>
</dbReference>
<keyword evidence="2 4" id="KW-0863">Zinc-finger</keyword>
<dbReference type="Gene3D" id="1.10.1380.10">
    <property type="entry name" value="Neutral endopeptidase , domain2"/>
    <property type="match status" value="1"/>
</dbReference>
<dbReference type="PANTHER" id="PTHR45798">
    <property type="entry name" value="RING-H2 FINGER PROTEIN ATL61-RELATED-RELATED"/>
    <property type="match status" value="1"/>
</dbReference>
<dbReference type="SUPFAM" id="SSF64268">
    <property type="entry name" value="PX domain"/>
    <property type="match status" value="1"/>
</dbReference>
<accession>A0A397EPJ2</accession>
<keyword evidence="1" id="KW-0479">Metal-binding</keyword>
<dbReference type="PROSITE" id="PS51885">
    <property type="entry name" value="NEPRILYSIN"/>
    <property type="match status" value="1"/>
</dbReference>
<dbReference type="InterPro" id="IPR008753">
    <property type="entry name" value="Peptidase_M13_N"/>
</dbReference>
<feature type="domain" description="RING-type" evidence="5">
    <location>
        <begin position="294"/>
        <end position="338"/>
    </location>
</feature>
<dbReference type="GO" id="GO:0008270">
    <property type="term" value="F:zinc ion binding"/>
    <property type="evidence" value="ECO:0007669"/>
    <property type="project" value="UniProtKB-KW"/>
</dbReference>